<protein>
    <submittedName>
        <fullName evidence="1">Uncharacterized protein</fullName>
    </submittedName>
</protein>
<dbReference type="Proteomes" id="UP000250672">
    <property type="component" value="Genome"/>
</dbReference>
<organism evidence="1 2">
    <name type="scientific">Gordonia phage Trine</name>
    <dbReference type="NCBI Taxonomy" id="2201431"/>
    <lineage>
        <taxon>Viruses</taxon>
        <taxon>Duplodnaviria</taxon>
        <taxon>Heunggongvirae</taxon>
        <taxon>Uroviricota</taxon>
        <taxon>Caudoviricetes</taxon>
        <taxon>Trinevirus</taxon>
        <taxon>Trinevirus trine</taxon>
    </lineage>
</organism>
<name>A0A2Z4Q8W7_9CAUD</name>
<proteinExistence type="predicted"/>
<evidence type="ECO:0000313" key="2">
    <source>
        <dbReference type="Proteomes" id="UP000250672"/>
    </source>
</evidence>
<dbReference type="KEGG" id="vg:54993650"/>
<dbReference type="GeneID" id="54993650"/>
<accession>A0A2Z4Q8W7</accession>
<keyword evidence="2" id="KW-1185">Reference proteome</keyword>
<dbReference type="EMBL" id="MH271318">
    <property type="protein sequence ID" value="AWY06536.1"/>
    <property type="molecule type" value="Genomic_DNA"/>
</dbReference>
<dbReference type="RefSeq" id="YP_009803091.1">
    <property type="nucleotide sequence ID" value="NC_047991.1"/>
</dbReference>
<reference evidence="2" key="1">
    <citation type="submission" date="2018-04" db="EMBL/GenBank/DDBJ databases">
        <authorList>
            <person name="Go L.Y."/>
            <person name="Mitchell J.A."/>
        </authorList>
    </citation>
    <scope>NUCLEOTIDE SEQUENCE [LARGE SCALE GENOMIC DNA]</scope>
</reference>
<sequence length="68" mass="7304">MRYFTSPAERDLALEAWNHARALARVSGSVGARVTDGEPGQEVTVAWHRRDTKASTGRHVAAMVGGGQ</sequence>
<evidence type="ECO:0000313" key="1">
    <source>
        <dbReference type="EMBL" id="AWY06536.1"/>
    </source>
</evidence>
<gene>
    <name evidence="1" type="primary">34</name>
    <name evidence="1" type="ORF">PBI_TRINE_34</name>
</gene>